<keyword evidence="10 15" id="KW-0234">DNA repair</keyword>
<evidence type="ECO:0000256" key="7">
    <source>
        <dbReference type="ARBA" id="ARBA00022840"/>
    </source>
</evidence>
<dbReference type="InterPro" id="IPR047112">
    <property type="entry name" value="RecG/Mfd"/>
</dbReference>
<dbReference type="InterPro" id="IPR012340">
    <property type="entry name" value="NA-bd_OB-fold"/>
</dbReference>
<keyword evidence="4 15" id="KW-0227">DNA damage</keyword>
<dbReference type="SMART" id="SM00490">
    <property type="entry name" value="HELICc"/>
    <property type="match status" value="1"/>
</dbReference>
<evidence type="ECO:0000256" key="9">
    <source>
        <dbReference type="ARBA" id="ARBA00023172"/>
    </source>
</evidence>
<dbReference type="SMART" id="SM00487">
    <property type="entry name" value="DEXDc"/>
    <property type="match status" value="1"/>
</dbReference>
<dbReference type="GO" id="GO:0006281">
    <property type="term" value="P:DNA repair"/>
    <property type="evidence" value="ECO:0007669"/>
    <property type="project" value="UniProtKB-UniRule"/>
</dbReference>
<dbReference type="GO" id="GO:0006310">
    <property type="term" value="P:DNA recombination"/>
    <property type="evidence" value="ECO:0007669"/>
    <property type="project" value="UniProtKB-UniRule"/>
</dbReference>
<evidence type="ECO:0000256" key="12">
    <source>
        <dbReference type="ARBA" id="ARBA00034617"/>
    </source>
</evidence>
<dbReference type="InterPro" id="IPR027417">
    <property type="entry name" value="P-loop_NTPase"/>
</dbReference>
<feature type="domain" description="Helicase C-terminal" evidence="17">
    <location>
        <begin position="452"/>
        <end position="618"/>
    </location>
</feature>
<keyword evidence="19" id="KW-1185">Reference proteome</keyword>
<dbReference type="GO" id="GO:0005524">
    <property type="term" value="F:ATP binding"/>
    <property type="evidence" value="ECO:0007669"/>
    <property type="project" value="UniProtKB-KW"/>
</dbReference>
<comment type="catalytic activity">
    <reaction evidence="14 15">
        <text>ATP + H2O = ADP + phosphate + H(+)</text>
        <dbReference type="Rhea" id="RHEA:13065"/>
        <dbReference type="ChEBI" id="CHEBI:15377"/>
        <dbReference type="ChEBI" id="CHEBI:15378"/>
        <dbReference type="ChEBI" id="CHEBI:30616"/>
        <dbReference type="ChEBI" id="CHEBI:43474"/>
        <dbReference type="ChEBI" id="CHEBI:456216"/>
        <dbReference type="EC" id="5.6.2.4"/>
    </reaction>
</comment>
<evidence type="ECO:0000256" key="4">
    <source>
        <dbReference type="ARBA" id="ARBA00022763"/>
    </source>
</evidence>
<keyword evidence="6 15" id="KW-0347">Helicase</keyword>
<dbReference type="InterPro" id="IPR004609">
    <property type="entry name" value="ATP-dep_DNA_helicase_RecG"/>
</dbReference>
<keyword evidence="5 15" id="KW-0378">Hydrolase</keyword>
<comment type="catalytic activity">
    <reaction evidence="12 15">
        <text>Couples ATP hydrolysis with the unwinding of duplex DNA by translocating in the 3'-5' direction.</text>
        <dbReference type="EC" id="5.6.2.4"/>
    </reaction>
</comment>
<evidence type="ECO:0000256" key="11">
    <source>
        <dbReference type="ARBA" id="ARBA00023235"/>
    </source>
</evidence>
<evidence type="ECO:0000256" key="6">
    <source>
        <dbReference type="ARBA" id="ARBA00022806"/>
    </source>
</evidence>
<evidence type="ECO:0000256" key="5">
    <source>
        <dbReference type="ARBA" id="ARBA00022801"/>
    </source>
</evidence>
<keyword evidence="11" id="KW-0413">Isomerase</keyword>
<dbReference type="RefSeq" id="WP_162369608.1">
    <property type="nucleotide sequence ID" value="NZ_JAAEEH010000007.1"/>
</dbReference>
<evidence type="ECO:0000259" key="17">
    <source>
        <dbReference type="PROSITE" id="PS51194"/>
    </source>
</evidence>
<dbReference type="SUPFAM" id="SSF50249">
    <property type="entry name" value="Nucleic acid-binding proteins"/>
    <property type="match status" value="1"/>
</dbReference>
<evidence type="ECO:0000256" key="1">
    <source>
        <dbReference type="ARBA" id="ARBA00007504"/>
    </source>
</evidence>
<dbReference type="SUPFAM" id="SSF52540">
    <property type="entry name" value="P-loop containing nucleoside triphosphate hydrolases"/>
    <property type="match status" value="2"/>
</dbReference>
<dbReference type="PROSITE" id="PS51192">
    <property type="entry name" value="HELICASE_ATP_BIND_1"/>
    <property type="match status" value="1"/>
</dbReference>
<protein>
    <recommendedName>
        <fullName evidence="2 15">ATP-dependent DNA helicase RecG</fullName>
        <ecNumber evidence="13 15">5.6.2.4</ecNumber>
    </recommendedName>
</protein>
<gene>
    <name evidence="18" type="primary">recG</name>
    <name evidence="18" type="ORF">GXN74_03845</name>
</gene>
<dbReference type="InterPro" id="IPR045562">
    <property type="entry name" value="RecG_dom3_C"/>
</dbReference>
<dbReference type="AlphaFoldDB" id="A0A7X5HUI6"/>
<dbReference type="GO" id="GO:0043138">
    <property type="term" value="F:3'-5' DNA helicase activity"/>
    <property type="evidence" value="ECO:0007669"/>
    <property type="project" value="UniProtKB-EC"/>
</dbReference>
<comment type="function">
    <text evidence="15">Plays a critical role in recombination and DNA repair. Helps process Holliday junction intermediates to mature products by catalyzing branch migration. Has replication fork regression activity, unwinds stalled or blocked replication forks to make a HJ that can be resolved. Has a DNA unwinding activity characteristic of a DNA helicase with 3'-5' polarity.</text>
</comment>
<evidence type="ECO:0000313" key="18">
    <source>
        <dbReference type="EMBL" id="NDL66879.1"/>
    </source>
</evidence>
<evidence type="ECO:0000256" key="14">
    <source>
        <dbReference type="ARBA" id="ARBA00048988"/>
    </source>
</evidence>
<dbReference type="Proteomes" id="UP000461585">
    <property type="component" value="Unassembled WGS sequence"/>
</dbReference>
<keyword evidence="9 15" id="KW-0233">DNA recombination</keyword>
<dbReference type="NCBIfam" id="NF008168">
    <property type="entry name" value="PRK10917.2-2"/>
    <property type="match status" value="1"/>
</dbReference>
<dbReference type="Gene3D" id="2.40.50.140">
    <property type="entry name" value="Nucleic acid-binding proteins"/>
    <property type="match status" value="1"/>
</dbReference>
<keyword evidence="8" id="KW-0238">DNA-binding</keyword>
<evidence type="ECO:0000313" key="19">
    <source>
        <dbReference type="Proteomes" id="UP000461585"/>
    </source>
</evidence>
<evidence type="ECO:0000256" key="13">
    <source>
        <dbReference type="ARBA" id="ARBA00034808"/>
    </source>
</evidence>
<dbReference type="EMBL" id="JAAEEH010000007">
    <property type="protein sequence ID" value="NDL66879.1"/>
    <property type="molecule type" value="Genomic_DNA"/>
</dbReference>
<dbReference type="PANTHER" id="PTHR47964:SF1">
    <property type="entry name" value="ATP-DEPENDENT DNA HELICASE HOMOLOG RECG, CHLOROPLASTIC"/>
    <property type="match status" value="1"/>
</dbReference>
<dbReference type="Pfam" id="PF17191">
    <property type="entry name" value="RecG_wedge"/>
    <property type="match status" value="1"/>
</dbReference>
<evidence type="ECO:0000256" key="3">
    <source>
        <dbReference type="ARBA" id="ARBA00022741"/>
    </source>
</evidence>
<dbReference type="PANTHER" id="PTHR47964">
    <property type="entry name" value="ATP-DEPENDENT DNA HELICASE HOMOLOG RECG, CHLOROPLASTIC"/>
    <property type="match status" value="1"/>
</dbReference>
<keyword evidence="7 15" id="KW-0067">ATP-binding</keyword>
<evidence type="ECO:0000256" key="8">
    <source>
        <dbReference type="ARBA" id="ARBA00023125"/>
    </source>
</evidence>
<sequence>MKATSIQVLKGVGPKKARTLEAIGIRTLEDLLTHLPREYVRIGSGLSLEEVRRKRPKEPLALELRLLGDMEVDGNGRVPRTRARLGDGTGSCTAVWFHMPFLKQRWRKGQTIRILGRLEEGGGGLVFLAPRILGASEPLEYPGLTPVYPLGKGITQTFLRGLLSQVLEGLEGLARETIPRELLAQEGLMSRSDALRTIHRPDSLEAAEAARQRLAFEEFFFFQLGAQFERGLARQVRNLHPLESRNWVTRFQEGLPFPLTPDQKTVLEEILGDMEGPHAMNRLVQGDVGSGKTVVAACAMLAMMEAGRQAVVMAPTEVLARQHHASLSSLFGPFGLEVGLLAGSMTAKEKKEARTRLSEGKWLAAVGTHALVQDGVEFASLGLVVTDEQHRFGVRQREVLGGKGECPHMLVMSATPIPRTLAWILYGDMDISAIKTMPPGRQEIKSFLVDGSMEERVLAFLEKEVETGRQAYVVCPLVEGDGEEEGEAPEVTDATTRARELQERLAPGIQVGLLHGKMRPKEKQAVMERFKKGEIQVLVSTTVIEVGVDVSNATLMLVENAERFGLAQLHQLRGRVGRGSHQSYCILFSDTRNPLVREKLNMLARTADGFKIAEYDLERRGPGEAFGNRQHGILEFRAGDLWADAPLMRETNRLVRSLLERDPLLEAPAHQELKREMLAYMERNMRQIVL</sequence>
<organism evidence="18 19">
    <name type="scientific">Anaerotalea alkaliphila</name>
    <dbReference type="NCBI Taxonomy" id="2662126"/>
    <lineage>
        <taxon>Bacteria</taxon>
        <taxon>Bacillati</taxon>
        <taxon>Bacillota</taxon>
        <taxon>Clostridia</taxon>
        <taxon>Eubacteriales</taxon>
        <taxon>Anaerotalea</taxon>
    </lineage>
</organism>
<dbReference type="Gene3D" id="3.40.50.300">
    <property type="entry name" value="P-loop containing nucleotide triphosphate hydrolases"/>
    <property type="match status" value="2"/>
</dbReference>
<accession>A0A7X5HUI6</accession>
<feature type="domain" description="Helicase ATP-binding" evidence="16">
    <location>
        <begin position="273"/>
        <end position="434"/>
    </location>
</feature>
<dbReference type="EC" id="5.6.2.4" evidence="13 15"/>
<dbReference type="Pfam" id="PF00270">
    <property type="entry name" value="DEAD"/>
    <property type="match status" value="1"/>
</dbReference>
<reference evidence="18 19" key="1">
    <citation type="submission" date="2020-01" db="EMBL/GenBank/DDBJ databases">
        <title>Anaeroalcalibacter tamaniensis gen. nov., sp. nov., moderately halophilic strictly anaerobic fermenter bacterium from mud volcano of Taman peninsula.</title>
        <authorList>
            <person name="Frolova A."/>
            <person name="Merkel A.Y."/>
            <person name="Slobodkin A.I."/>
        </authorList>
    </citation>
    <scope>NUCLEOTIDE SEQUENCE [LARGE SCALE GENOMIC DNA]</scope>
    <source>
        <strain evidence="18 19">F-3ap</strain>
    </source>
</reference>
<evidence type="ECO:0000256" key="2">
    <source>
        <dbReference type="ARBA" id="ARBA00017846"/>
    </source>
</evidence>
<dbReference type="CDD" id="cd17992">
    <property type="entry name" value="DEXHc_RecG"/>
    <property type="match status" value="1"/>
</dbReference>
<dbReference type="InterPro" id="IPR014001">
    <property type="entry name" value="Helicase_ATP-bd"/>
</dbReference>
<name>A0A7X5HUI6_9FIRM</name>
<dbReference type="InterPro" id="IPR001650">
    <property type="entry name" value="Helicase_C-like"/>
</dbReference>
<evidence type="ECO:0000256" key="15">
    <source>
        <dbReference type="RuleBase" id="RU363016"/>
    </source>
</evidence>
<dbReference type="GO" id="GO:0003677">
    <property type="term" value="F:DNA binding"/>
    <property type="evidence" value="ECO:0007669"/>
    <property type="project" value="UniProtKB-KW"/>
</dbReference>
<evidence type="ECO:0000256" key="10">
    <source>
        <dbReference type="ARBA" id="ARBA00023204"/>
    </source>
</evidence>
<dbReference type="PROSITE" id="PS51194">
    <property type="entry name" value="HELICASE_CTER"/>
    <property type="match status" value="1"/>
</dbReference>
<dbReference type="Pfam" id="PF00271">
    <property type="entry name" value="Helicase_C"/>
    <property type="match status" value="1"/>
</dbReference>
<comment type="caution">
    <text evidence="18">The sequence shown here is derived from an EMBL/GenBank/DDBJ whole genome shotgun (WGS) entry which is preliminary data.</text>
</comment>
<dbReference type="NCBIfam" id="NF008165">
    <property type="entry name" value="PRK10917.1-3"/>
    <property type="match status" value="1"/>
</dbReference>
<comment type="similarity">
    <text evidence="1 15">Belongs to the helicase family. RecG subfamily.</text>
</comment>
<dbReference type="NCBIfam" id="TIGR00643">
    <property type="entry name" value="recG"/>
    <property type="match status" value="1"/>
</dbReference>
<dbReference type="GO" id="GO:0016787">
    <property type="term" value="F:hydrolase activity"/>
    <property type="evidence" value="ECO:0007669"/>
    <property type="project" value="UniProtKB-KW"/>
</dbReference>
<dbReference type="Pfam" id="PF19833">
    <property type="entry name" value="RecG_dom3_C"/>
    <property type="match status" value="1"/>
</dbReference>
<proteinExistence type="inferred from homology"/>
<dbReference type="InterPro" id="IPR011545">
    <property type="entry name" value="DEAD/DEAH_box_helicase_dom"/>
</dbReference>
<evidence type="ECO:0000259" key="16">
    <source>
        <dbReference type="PROSITE" id="PS51192"/>
    </source>
</evidence>
<keyword evidence="3 15" id="KW-0547">Nucleotide-binding</keyword>
<dbReference type="InterPro" id="IPR033454">
    <property type="entry name" value="RecG_wedge"/>
</dbReference>